<dbReference type="GO" id="GO:0016887">
    <property type="term" value="F:ATP hydrolysis activity"/>
    <property type="evidence" value="ECO:0007669"/>
    <property type="project" value="InterPro"/>
</dbReference>
<reference evidence="7 8" key="1">
    <citation type="submission" date="2020-01" db="EMBL/GenBank/DDBJ databases">
        <title>Whole-genome sequence of Heliobacterium undosum DSM 13378.</title>
        <authorList>
            <person name="Kyndt J.A."/>
            <person name="Meyer T.E."/>
        </authorList>
    </citation>
    <scope>NUCLEOTIDE SEQUENCE [LARGE SCALE GENOMIC DNA]</scope>
    <source>
        <strain evidence="7 8">DSM 13378</strain>
    </source>
</reference>
<dbReference type="Gene3D" id="1.20.272.10">
    <property type="match status" value="1"/>
</dbReference>
<comment type="similarity">
    <text evidence="2">Belongs to the AAA ATPase family. RarA/MGS1/WRNIP1 subfamily.</text>
</comment>
<dbReference type="InterPro" id="IPR003959">
    <property type="entry name" value="ATPase_AAA_core"/>
</dbReference>
<dbReference type="RefSeq" id="WP_161255030.1">
    <property type="nucleotide sequence ID" value="NZ_WXEY01000002.1"/>
</dbReference>
<dbReference type="InterPro" id="IPR051314">
    <property type="entry name" value="AAA_ATPase_RarA/MGS1/WRNIP1"/>
</dbReference>
<dbReference type="InterPro" id="IPR003593">
    <property type="entry name" value="AAA+_ATPase"/>
</dbReference>
<dbReference type="GO" id="GO:0003677">
    <property type="term" value="F:DNA binding"/>
    <property type="evidence" value="ECO:0007669"/>
    <property type="project" value="InterPro"/>
</dbReference>
<dbReference type="Gene3D" id="1.10.8.60">
    <property type="match status" value="1"/>
</dbReference>
<comment type="function">
    <text evidence="1">DNA-dependent ATPase that plays important roles in cellular responses to stalled DNA replication processes.</text>
</comment>
<evidence type="ECO:0000313" key="8">
    <source>
        <dbReference type="Proteomes" id="UP000463470"/>
    </source>
</evidence>
<dbReference type="InterPro" id="IPR032423">
    <property type="entry name" value="AAA_assoc_2"/>
</dbReference>
<dbReference type="CDD" id="cd18139">
    <property type="entry name" value="HLD_clamp_RarA"/>
    <property type="match status" value="1"/>
</dbReference>
<dbReference type="GO" id="GO:0008047">
    <property type="term" value="F:enzyme activator activity"/>
    <property type="evidence" value="ECO:0007669"/>
    <property type="project" value="TreeGrafter"/>
</dbReference>
<dbReference type="OrthoDB" id="9778364at2"/>
<evidence type="ECO:0000256" key="1">
    <source>
        <dbReference type="ARBA" id="ARBA00002393"/>
    </source>
</evidence>
<dbReference type="Pfam" id="PF00004">
    <property type="entry name" value="AAA"/>
    <property type="match status" value="1"/>
</dbReference>
<dbReference type="SMART" id="SM00382">
    <property type="entry name" value="AAA"/>
    <property type="match status" value="1"/>
</dbReference>
<dbReference type="EMBL" id="WXEY01000002">
    <property type="protein sequence ID" value="MZP28832.1"/>
    <property type="molecule type" value="Genomic_DNA"/>
</dbReference>
<keyword evidence="4" id="KW-0547">Nucleotide-binding</keyword>
<dbReference type="InterPro" id="IPR021886">
    <property type="entry name" value="MgsA_C"/>
</dbReference>
<dbReference type="AlphaFoldDB" id="A0A845KYC2"/>
<evidence type="ECO:0000256" key="3">
    <source>
        <dbReference type="ARBA" id="ARBA00022705"/>
    </source>
</evidence>
<gene>
    <name evidence="7" type="ORF">GTO91_03800</name>
</gene>
<keyword evidence="5" id="KW-0067">ATP-binding</keyword>
<evidence type="ECO:0000259" key="6">
    <source>
        <dbReference type="SMART" id="SM00382"/>
    </source>
</evidence>
<dbReference type="SUPFAM" id="SSF52540">
    <property type="entry name" value="P-loop containing nucleoside triphosphate hydrolases"/>
    <property type="match status" value="1"/>
</dbReference>
<dbReference type="Pfam" id="PF16193">
    <property type="entry name" value="AAA_assoc_2"/>
    <property type="match status" value="1"/>
</dbReference>
<dbReference type="FunFam" id="3.40.50.300:FF:000137">
    <property type="entry name" value="Replication-associated recombination protein A"/>
    <property type="match status" value="1"/>
</dbReference>
<evidence type="ECO:0000256" key="2">
    <source>
        <dbReference type="ARBA" id="ARBA00008959"/>
    </source>
</evidence>
<dbReference type="GO" id="GO:0017116">
    <property type="term" value="F:single-stranded DNA helicase activity"/>
    <property type="evidence" value="ECO:0007669"/>
    <property type="project" value="TreeGrafter"/>
</dbReference>
<dbReference type="PANTHER" id="PTHR13779:SF7">
    <property type="entry name" value="ATPASE WRNIP1"/>
    <property type="match status" value="1"/>
</dbReference>
<feature type="domain" description="AAA+ ATPase" evidence="6">
    <location>
        <begin position="51"/>
        <end position="168"/>
    </location>
</feature>
<dbReference type="GO" id="GO:0000731">
    <property type="term" value="P:DNA synthesis involved in DNA repair"/>
    <property type="evidence" value="ECO:0007669"/>
    <property type="project" value="TreeGrafter"/>
</dbReference>
<keyword evidence="8" id="KW-1185">Reference proteome</keyword>
<evidence type="ECO:0000313" key="7">
    <source>
        <dbReference type="EMBL" id="MZP28832.1"/>
    </source>
</evidence>
<dbReference type="Proteomes" id="UP000463470">
    <property type="component" value="Unassembled WGS sequence"/>
</dbReference>
<organism evidence="7 8">
    <name type="scientific">Heliomicrobium undosum</name>
    <dbReference type="NCBI Taxonomy" id="121734"/>
    <lineage>
        <taxon>Bacteria</taxon>
        <taxon>Bacillati</taxon>
        <taxon>Bacillota</taxon>
        <taxon>Clostridia</taxon>
        <taxon>Eubacteriales</taxon>
        <taxon>Heliobacteriaceae</taxon>
        <taxon>Heliomicrobium</taxon>
    </lineage>
</organism>
<keyword evidence="3" id="KW-0235">DNA replication</keyword>
<dbReference type="PANTHER" id="PTHR13779">
    <property type="entry name" value="WERNER HELICASE-INTERACTING PROTEIN 1 FAMILY MEMBER"/>
    <property type="match status" value="1"/>
</dbReference>
<dbReference type="InterPro" id="IPR027417">
    <property type="entry name" value="P-loop_NTPase"/>
</dbReference>
<dbReference type="CDD" id="cd00009">
    <property type="entry name" value="AAA"/>
    <property type="match status" value="1"/>
</dbReference>
<name>A0A845KYC2_9FIRM</name>
<comment type="caution">
    <text evidence="7">The sequence shown here is derived from an EMBL/GenBank/DDBJ whole genome shotgun (WGS) entry which is preliminary data.</text>
</comment>
<evidence type="ECO:0000256" key="5">
    <source>
        <dbReference type="ARBA" id="ARBA00022840"/>
    </source>
</evidence>
<dbReference type="Pfam" id="PF12002">
    <property type="entry name" value="MgsA_C"/>
    <property type="match status" value="1"/>
</dbReference>
<sequence length="442" mass="48777">MDLFSYQSEALKSKEGPLAFRMRPRSLDEVSGQSHLLKKGSLFRRMIDEDKLQSFILYGPPGTGKTTIARLIAQTTESSFVTLSAVTANTSDIKKVAKEAEERLSFNQKRTILFIDEIHRFNKAQQDVLLPIVEDGTLILIGATTENPLYELNAALLSRLRVYILQPLKEEELVSLLKRALTDTERGLGLQENVLTEEALDMVVRAAKGDARAALTILDMVAGVHGDAEQPIEASEVTEVTGRVAVYYDKKGDRHYDTISAFIKSIRGSDPDAALYWLAVMLEAGEDPLFIARRIVIHAAEDIGMADPMALVVAQAAAEAVKFVGLPEGRIPLAEATIYLACAPKSNGAKDSIDKALRAVREAKRIEVPRHLADTSHSKAGDLLGNGVGYKYPHNYGGYVRQNYLPPEMENARFYTPSENGREKQIGRWLEELRGGLRAPSL</sequence>
<dbReference type="Gene3D" id="1.10.3710.10">
    <property type="entry name" value="DNA polymerase III clamp loader subunits, C-terminal domain"/>
    <property type="match status" value="1"/>
</dbReference>
<accession>A0A845KYC2</accession>
<dbReference type="GO" id="GO:0005524">
    <property type="term" value="F:ATP binding"/>
    <property type="evidence" value="ECO:0007669"/>
    <property type="project" value="UniProtKB-KW"/>
</dbReference>
<evidence type="ECO:0000256" key="4">
    <source>
        <dbReference type="ARBA" id="ARBA00022741"/>
    </source>
</evidence>
<dbReference type="SUPFAM" id="SSF48019">
    <property type="entry name" value="post-AAA+ oligomerization domain-like"/>
    <property type="match status" value="1"/>
</dbReference>
<dbReference type="InterPro" id="IPR008921">
    <property type="entry name" value="DNA_pol3_clamp-load_cplx_C"/>
</dbReference>
<dbReference type="GO" id="GO:0006261">
    <property type="term" value="P:DNA-templated DNA replication"/>
    <property type="evidence" value="ECO:0007669"/>
    <property type="project" value="TreeGrafter"/>
</dbReference>
<protein>
    <submittedName>
        <fullName evidence="7">AAA family ATPase</fullName>
    </submittedName>
</protein>
<dbReference type="FunFam" id="1.20.272.10:FF:000001">
    <property type="entry name" value="Putative AAA family ATPase"/>
    <property type="match status" value="1"/>
</dbReference>
<dbReference type="Gene3D" id="3.40.50.300">
    <property type="entry name" value="P-loop containing nucleotide triphosphate hydrolases"/>
    <property type="match status" value="1"/>
</dbReference>
<proteinExistence type="inferred from homology"/>